<name>A0A0P1B5G0_PLAHL</name>
<protein>
    <submittedName>
        <fullName evidence="1">Uncharacterized protein</fullName>
    </submittedName>
</protein>
<reference evidence="2" key="1">
    <citation type="submission" date="2014-09" db="EMBL/GenBank/DDBJ databases">
        <authorList>
            <person name="Sharma Rahul"/>
            <person name="Thines Marco"/>
        </authorList>
    </citation>
    <scope>NUCLEOTIDE SEQUENCE [LARGE SCALE GENOMIC DNA]</scope>
</reference>
<evidence type="ECO:0000313" key="1">
    <source>
        <dbReference type="EMBL" id="CEG48751.1"/>
    </source>
</evidence>
<evidence type="ECO:0000313" key="2">
    <source>
        <dbReference type="Proteomes" id="UP000054928"/>
    </source>
</evidence>
<proteinExistence type="predicted"/>
<dbReference type="Proteomes" id="UP000054928">
    <property type="component" value="Unassembled WGS sequence"/>
</dbReference>
<dbReference type="RefSeq" id="XP_024585120.1">
    <property type="nucleotide sequence ID" value="XM_024719863.1"/>
</dbReference>
<keyword evidence="2" id="KW-1185">Reference proteome</keyword>
<organism evidence="1 2">
    <name type="scientific">Plasmopara halstedii</name>
    <name type="common">Downy mildew of sunflower</name>
    <dbReference type="NCBI Taxonomy" id="4781"/>
    <lineage>
        <taxon>Eukaryota</taxon>
        <taxon>Sar</taxon>
        <taxon>Stramenopiles</taxon>
        <taxon>Oomycota</taxon>
        <taxon>Peronosporomycetes</taxon>
        <taxon>Peronosporales</taxon>
        <taxon>Peronosporaceae</taxon>
        <taxon>Plasmopara</taxon>
    </lineage>
</organism>
<dbReference type="AlphaFoldDB" id="A0A0P1B5G0"/>
<accession>A0A0P1B5G0</accession>
<dbReference type="GeneID" id="36401611"/>
<dbReference type="EMBL" id="CCYD01003042">
    <property type="protein sequence ID" value="CEG48751.1"/>
    <property type="molecule type" value="Genomic_DNA"/>
</dbReference>
<sequence>MDFEELQRLLHLFITRCGPQHSTVASRSVTNACKLSHLAVQNFYRGATANPLILLTLDIFLQRHAREHPLPKTPEHT</sequence>